<evidence type="ECO:0000259" key="2">
    <source>
        <dbReference type="PROSITE" id="PS50234"/>
    </source>
</evidence>
<reference evidence="4" key="1">
    <citation type="journal article" date="2017" name="Genome Biol.">
        <title>Comparative genomics reveals high biological diversity and specific adaptations in the industrially and medically important fungal genus Aspergillus.</title>
        <authorList>
            <person name="de Vries R.P."/>
            <person name="Riley R."/>
            <person name="Wiebenga A."/>
            <person name="Aguilar-Osorio G."/>
            <person name="Amillis S."/>
            <person name="Uchima C.A."/>
            <person name="Anderluh G."/>
            <person name="Asadollahi M."/>
            <person name="Askin M."/>
            <person name="Barry K."/>
            <person name="Battaglia E."/>
            <person name="Bayram O."/>
            <person name="Benocci T."/>
            <person name="Braus-Stromeyer S.A."/>
            <person name="Caldana C."/>
            <person name="Canovas D."/>
            <person name="Cerqueira G.C."/>
            <person name="Chen F."/>
            <person name="Chen W."/>
            <person name="Choi C."/>
            <person name="Clum A."/>
            <person name="Dos Santos R.A."/>
            <person name="Damasio A.R."/>
            <person name="Diallinas G."/>
            <person name="Emri T."/>
            <person name="Fekete E."/>
            <person name="Flipphi M."/>
            <person name="Freyberg S."/>
            <person name="Gallo A."/>
            <person name="Gournas C."/>
            <person name="Habgood R."/>
            <person name="Hainaut M."/>
            <person name="Harispe M.L."/>
            <person name="Henrissat B."/>
            <person name="Hilden K.S."/>
            <person name="Hope R."/>
            <person name="Hossain A."/>
            <person name="Karabika E."/>
            <person name="Karaffa L."/>
            <person name="Karanyi Z."/>
            <person name="Krasevec N."/>
            <person name="Kuo A."/>
            <person name="Kusch H."/>
            <person name="LaButti K."/>
            <person name="Lagendijk E.L."/>
            <person name="Lapidus A."/>
            <person name="Levasseur A."/>
            <person name="Lindquist E."/>
            <person name="Lipzen A."/>
            <person name="Logrieco A.F."/>
            <person name="MacCabe A."/>
            <person name="Maekelae M.R."/>
            <person name="Malavazi I."/>
            <person name="Melin P."/>
            <person name="Meyer V."/>
            <person name="Mielnichuk N."/>
            <person name="Miskei M."/>
            <person name="Molnar A.P."/>
            <person name="Mule G."/>
            <person name="Ngan C.Y."/>
            <person name="Orejas M."/>
            <person name="Orosz E."/>
            <person name="Ouedraogo J.P."/>
            <person name="Overkamp K.M."/>
            <person name="Park H.-S."/>
            <person name="Perrone G."/>
            <person name="Piumi F."/>
            <person name="Punt P.J."/>
            <person name="Ram A.F."/>
            <person name="Ramon A."/>
            <person name="Rauscher S."/>
            <person name="Record E."/>
            <person name="Riano-Pachon D.M."/>
            <person name="Robert V."/>
            <person name="Roehrig J."/>
            <person name="Ruller R."/>
            <person name="Salamov A."/>
            <person name="Salih N.S."/>
            <person name="Samson R.A."/>
            <person name="Sandor E."/>
            <person name="Sanguinetti M."/>
            <person name="Schuetze T."/>
            <person name="Sepcic K."/>
            <person name="Shelest E."/>
            <person name="Sherlock G."/>
            <person name="Sophianopoulou V."/>
            <person name="Squina F.M."/>
            <person name="Sun H."/>
            <person name="Susca A."/>
            <person name="Todd R.B."/>
            <person name="Tsang A."/>
            <person name="Unkles S.E."/>
            <person name="van de Wiele N."/>
            <person name="van Rossen-Uffink D."/>
            <person name="Oliveira J.V."/>
            <person name="Vesth T.C."/>
            <person name="Visser J."/>
            <person name="Yu J.-H."/>
            <person name="Zhou M."/>
            <person name="Andersen M.R."/>
            <person name="Archer D.B."/>
            <person name="Baker S.E."/>
            <person name="Benoit I."/>
            <person name="Brakhage A.A."/>
            <person name="Braus G.H."/>
            <person name="Fischer R."/>
            <person name="Frisvad J.C."/>
            <person name="Goldman G.H."/>
            <person name="Houbraken J."/>
            <person name="Oakley B."/>
            <person name="Pocsi I."/>
            <person name="Scazzocchio C."/>
            <person name="Seiboth B."/>
            <person name="vanKuyk P.A."/>
            <person name="Wortman J."/>
            <person name="Dyer P.S."/>
            <person name="Grigoriev I.V."/>
        </authorList>
    </citation>
    <scope>NUCLEOTIDE SEQUENCE [LARGE SCALE GENOMIC DNA]</scope>
    <source>
        <strain evidence="4">ITEM 5010</strain>
    </source>
</reference>
<keyword evidence="4" id="KW-1185">Reference proteome</keyword>
<dbReference type="AlphaFoldDB" id="A0A1R3RM10"/>
<feature type="compositionally biased region" description="Low complexity" evidence="1">
    <location>
        <begin position="68"/>
        <end position="88"/>
    </location>
</feature>
<dbReference type="SUPFAM" id="SSF53300">
    <property type="entry name" value="vWA-like"/>
    <property type="match status" value="1"/>
</dbReference>
<dbReference type="Proteomes" id="UP000188318">
    <property type="component" value="Unassembled WGS sequence"/>
</dbReference>
<accession>A0A1R3RM10</accession>
<feature type="compositionally biased region" description="Basic residues" evidence="1">
    <location>
        <begin position="92"/>
        <end position="101"/>
    </location>
</feature>
<dbReference type="PROSITE" id="PS50234">
    <property type="entry name" value="VWFA"/>
    <property type="match status" value="1"/>
</dbReference>
<dbReference type="InterPro" id="IPR002035">
    <property type="entry name" value="VWF_A"/>
</dbReference>
<dbReference type="Gene3D" id="3.40.50.410">
    <property type="entry name" value="von Willebrand factor, type A domain"/>
    <property type="match status" value="1"/>
</dbReference>
<organism evidence="3 4">
    <name type="scientific">Aspergillus carbonarius (strain ITEM 5010)</name>
    <dbReference type="NCBI Taxonomy" id="602072"/>
    <lineage>
        <taxon>Eukaryota</taxon>
        <taxon>Fungi</taxon>
        <taxon>Dikarya</taxon>
        <taxon>Ascomycota</taxon>
        <taxon>Pezizomycotina</taxon>
        <taxon>Eurotiomycetes</taxon>
        <taxon>Eurotiomycetidae</taxon>
        <taxon>Eurotiales</taxon>
        <taxon>Aspergillaceae</taxon>
        <taxon>Aspergillus</taxon>
        <taxon>Aspergillus subgen. Circumdati</taxon>
    </lineage>
</organism>
<name>A0A1R3RM10_ASPC5</name>
<protein>
    <recommendedName>
        <fullName evidence="2">VWFA domain-containing protein</fullName>
    </recommendedName>
</protein>
<feature type="compositionally biased region" description="Low complexity" evidence="1">
    <location>
        <begin position="39"/>
        <end position="56"/>
    </location>
</feature>
<proteinExistence type="predicted"/>
<feature type="domain" description="VWFA" evidence="2">
    <location>
        <begin position="164"/>
        <end position="339"/>
    </location>
</feature>
<feature type="region of interest" description="Disordered" evidence="1">
    <location>
        <begin position="68"/>
        <end position="154"/>
    </location>
</feature>
<dbReference type="InterPro" id="IPR036465">
    <property type="entry name" value="vWFA_dom_sf"/>
</dbReference>
<dbReference type="STRING" id="602072.A0A1R3RM10"/>
<dbReference type="EMBL" id="KV907500">
    <property type="protein sequence ID" value="OOF95510.1"/>
    <property type="molecule type" value="Genomic_DNA"/>
</dbReference>
<evidence type="ECO:0000313" key="4">
    <source>
        <dbReference type="Proteomes" id="UP000188318"/>
    </source>
</evidence>
<dbReference type="PANTHER" id="PTHR34706">
    <property type="entry name" value="SLR1338 PROTEIN"/>
    <property type="match status" value="1"/>
</dbReference>
<dbReference type="OMA" id="WDSSANV"/>
<sequence>MPLHLPFGRSFSRRSSKSHQQDQAKGQDQSQGPTIVPVYQQHGYQDQDQSQNQAQGLAPALQLFVSQHQDQGQNQLSQNQAQGQQAADMGHSHSRQSRHVRYSLPGNRNPGTASRSLGKGPMNSQTQAPAPSPWAPPPYSSHLPAQSTTSTSSDTPYSFLREFDTVFVVDDSSSMLWEGRWKEAEDAIAAIAPICTQYDQDGIDIYFLNHRCDGSRRNKGGYMNITTADNVREIFGCVHPQGATPFGRRLYDILDPYMRELGKFIARSDGSCDSAQLMKPLNIIAITDGAFTDDAESIIADVAERLDSDKFQAVPWQVGIQFFQVGKDAAATAYLQELDDNLGEMQQKGRIRDIVDTVPWRGDRGQTLSAEGILKCVLGAVNRKYDKKNAFQ</sequence>
<dbReference type="PANTHER" id="PTHR34706:SF1">
    <property type="entry name" value="VWFA DOMAIN-CONTAINING PROTEIN"/>
    <property type="match status" value="1"/>
</dbReference>
<evidence type="ECO:0000256" key="1">
    <source>
        <dbReference type="SAM" id="MobiDB-lite"/>
    </source>
</evidence>
<evidence type="ECO:0000313" key="3">
    <source>
        <dbReference type="EMBL" id="OOF95510.1"/>
    </source>
</evidence>
<dbReference type="VEuPathDB" id="FungiDB:ASPCADRAFT_207987"/>
<feature type="compositionally biased region" description="Low complexity" evidence="1">
    <location>
        <begin position="21"/>
        <end position="32"/>
    </location>
</feature>
<dbReference type="OrthoDB" id="2142040at2759"/>
<feature type="region of interest" description="Disordered" evidence="1">
    <location>
        <begin position="1"/>
        <end position="56"/>
    </location>
</feature>
<gene>
    <name evidence="3" type="ORF">ASPCADRAFT_207987</name>
</gene>
<feature type="compositionally biased region" description="Pro residues" evidence="1">
    <location>
        <begin position="130"/>
        <end position="139"/>
    </location>
</feature>